<evidence type="ECO:0000259" key="9">
    <source>
        <dbReference type="Pfam" id="PF01895"/>
    </source>
</evidence>
<comment type="function">
    <text evidence="7 8">Plays a role in the regulation of phosphate uptake.</text>
</comment>
<feature type="domain" description="PhoU" evidence="9">
    <location>
        <begin position="118"/>
        <end position="202"/>
    </location>
</feature>
<evidence type="ECO:0000313" key="10">
    <source>
        <dbReference type="EMBL" id="EMD83251.1"/>
    </source>
</evidence>
<keyword evidence="4 8" id="KW-0813">Transport</keyword>
<evidence type="ECO:0000256" key="3">
    <source>
        <dbReference type="ARBA" id="ARBA00011738"/>
    </source>
</evidence>
<dbReference type="Proteomes" id="UP000011717">
    <property type="component" value="Unassembled WGS sequence"/>
</dbReference>
<dbReference type="Pfam" id="PF01895">
    <property type="entry name" value="PhoU"/>
    <property type="match status" value="2"/>
</dbReference>
<evidence type="ECO:0000256" key="5">
    <source>
        <dbReference type="ARBA" id="ARBA00022490"/>
    </source>
</evidence>
<dbReference type="GO" id="GO:0030643">
    <property type="term" value="P:intracellular phosphate ion homeostasis"/>
    <property type="evidence" value="ECO:0007669"/>
    <property type="project" value="InterPro"/>
</dbReference>
<dbReference type="EMBL" id="AMRV01000003">
    <property type="protein sequence ID" value="EMD83251.1"/>
    <property type="molecule type" value="Genomic_DNA"/>
</dbReference>
<dbReference type="InterPro" id="IPR038078">
    <property type="entry name" value="PhoU-like_sf"/>
</dbReference>
<gene>
    <name evidence="10" type="ORF">C725_1152</name>
</gene>
<keyword evidence="11" id="KW-1185">Reference proteome</keyword>
<keyword evidence="6 8" id="KW-0592">Phosphate transport</keyword>
<dbReference type="AlphaFoldDB" id="M2TNE5"/>
<dbReference type="GO" id="GO:0045936">
    <property type="term" value="P:negative regulation of phosphate metabolic process"/>
    <property type="evidence" value="ECO:0007669"/>
    <property type="project" value="InterPro"/>
</dbReference>
<dbReference type="PANTHER" id="PTHR42930:SF3">
    <property type="entry name" value="PHOSPHATE-SPECIFIC TRANSPORT SYSTEM ACCESSORY PROTEIN PHOU"/>
    <property type="match status" value="1"/>
</dbReference>
<reference evidence="10 11" key="1">
    <citation type="journal article" date="2013" name="Genome Announc.">
        <title>Draft Genome Sequence of Strain JLT2015T, Belonging to the Family Sphingomonadaceae of the Alphaproteobacteria.</title>
        <authorList>
            <person name="Tang K."/>
            <person name="Liu K."/>
            <person name="Li S."/>
            <person name="Jiao N."/>
        </authorList>
    </citation>
    <scope>NUCLEOTIDE SEQUENCE [LARGE SCALE GENOMIC DNA]</scope>
    <source>
        <strain evidence="10 11">JLT2015</strain>
    </source>
</reference>
<proteinExistence type="inferred from homology"/>
<evidence type="ECO:0000256" key="4">
    <source>
        <dbReference type="ARBA" id="ARBA00022448"/>
    </source>
</evidence>
<organism evidence="10 11">
    <name type="scientific">Pacificimonas flava</name>
    <dbReference type="NCBI Taxonomy" id="1234595"/>
    <lineage>
        <taxon>Bacteria</taxon>
        <taxon>Pseudomonadati</taxon>
        <taxon>Pseudomonadota</taxon>
        <taxon>Alphaproteobacteria</taxon>
        <taxon>Sphingomonadales</taxon>
        <taxon>Sphingosinicellaceae</taxon>
        <taxon>Pacificimonas</taxon>
    </lineage>
</organism>
<evidence type="ECO:0000313" key="11">
    <source>
        <dbReference type="Proteomes" id="UP000011717"/>
    </source>
</evidence>
<protein>
    <recommendedName>
        <fullName evidence="8">Phosphate-specific transport system accessory protein PhoU</fullName>
    </recommendedName>
</protein>
<dbReference type="NCBIfam" id="TIGR02135">
    <property type="entry name" value="phoU_full"/>
    <property type="match status" value="1"/>
</dbReference>
<dbReference type="SUPFAM" id="SSF109755">
    <property type="entry name" value="PhoU-like"/>
    <property type="match status" value="1"/>
</dbReference>
<comment type="subunit">
    <text evidence="3 8">Homodimer.</text>
</comment>
<dbReference type="GO" id="GO:0005737">
    <property type="term" value="C:cytoplasm"/>
    <property type="evidence" value="ECO:0007669"/>
    <property type="project" value="UniProtKB-SubCell"/>
</dbReference>
<dbReference type="FunFam" id="1.20.58.220:FF:000004">
    <property type="entry name" value="Phosphate-specific transport system accessory protein PhoU"/>
    <property type="match status" value="1"/>
</dbReference>
<sequence>MSGFDEDIATLFGQFDEMRTVASRMLGDAMTALCTKDEVLADEVVKRDRTVDELQVQLESGVVRVLARRSPVAEDLRTIITLIKAASILERIGDHAKNIAKRVRSIDIEGLTGEIAHVERMATIARKQIELGVRALMERDAAIADEVDALDDELDDAFDDLTAMMVRRMSEESMDAYASTHILFIGKQIERSGDHGVNIARAARYIATGEHPRDQVDKRTLVDA</sequence>
<dbReference type="PATRIC" id="fig|1234595.3.peg.1154"/>
<dbReference type="InterPro" id="IPR028366">
    <property type="entry name" value="PhoU"/>
</dbReference>
<feature type="domain" description="PhoU" evidence="9">
    <location>
        <begin position="16"/>
        <end position="103"/>
    </location>
</feature>
<comment type="subcellular location">
    <subcellularLocation>
        <location evidence="1 8">Cytoplasm</location>
    </subcellularLocation>
</comment>
<keyword evidence="5 8" id="KW-0963">Cytoplasm</keyword>
<dbReference type="Gene3D" id="1.20.58.220">
    <property type="entry name" value="Phosphate transport system protein phou homolog 2, domain 2"/>
    <property type="match status" value="1"/>
</dbReference>
<evidence type="ECO:0000256" key="8">
    <source>
        <dbReference type="PIRNR" id="PIRNR003107"/>
    </source>
</evidence>
<dbReference type="PIRSF" id="PIRSF003107">
    <property type="entry name" value="PhoU"/>
    <property type="match status" value="1"/>
</dbReference>
<comment type="caution">
    <text evidence="10">The sequence shown here is derived from an EMBL/GenBank/DDBJ whole genome shotgun (WGS) entry which is preliminary data.</text>
</comment>
<evidence type="ECO:0000256" key="6">
    <source>
        <dbReference type="ARBA" id="ARBA00022592"/>
    </source>
</evidence>
<comment type="similarity">
    <text evidence="2 8">Belongs to the PhoU family.</text>
</comment>
<evidence type="ECO:0000256" key="1">
    <source>
        <dbReference type="ARBA" id="ARBA00004496"/>
    </source>
</evidence>
<evidence type="ECO:0000256" key="7">
    <source>
        <dbReference type="ARBA" id="ARBA00056181"/>
    </source>
</evidence>
<dbReference type="GO" id="GO:0006817">
    <property type="term" value="P:phosphate ion transport"/>
    <property type="evidence" value="ECO:0007669"/>
    <property type="project" value="UniProtKB-KW"/>
</dbReference>
<name>M2TNE5_9SPHN</name>
<accession>M2TNE5</accession>
<dbReference type="PANTHER" id="PTHR42930">
    <property type="entry name" value="PHOSPHATE-SPECIFIC TRANSPORT SYSTEM ACCESSORY PROTEIN PHOU"/>
    <property type="match status" value="1"/>
</dbReference>
<dbReference type="InterPro" id="IPR026022">
    <property type="entry name" value="PhoU_dom"/>
</dbReference>
<evidence type="ECO:0000256" key="2">
    <source>
        <dbReference type="ARBA" id="ARBA00008107"/>
    </source>
</evidence>